<sequence length="186" mass="20224">MVKAGISTSRRLSILLLLVTATISFTVGPSARAQRHPSHPSSSSRQQQQQQQPSAVTTVMTASSSSSSSSCDRGGGTSSMPRDKLVRLFHIFGAKLVLEVFGGAGAIWGFSEAIGLRVPSTVWFWRPCALTFGAIFLVRWLGQVRDHVVADDDSVRSIFLNEEKEAAADGDREEGRHLLALRTIER</sequence>
<keyword evidence="4" id="KW-1185">Reference proteome</keyword>
<organism evidence="3 4">
    <name type="scientific">Stephanodiscus triporus</name>
    <dbReference type="NCBI Taxonomy" id="2934178"/>
    <lineage>
        <taxon>Eukaryota</taxon>
        <taxon>Sar</taxon>
        <taxon>Stramenopiles</taxon>
        <taxon>Ochrophyta</taxon>
        <taxon>Bacillariophyta</taxon>
        <taxon>Coscinodiscophyceae</taxon>
        <taxon>Thalassiosirophycidae</taxon>
        <taxon>Stephanodiscales</taxon>
        <taxon>Stephanodiscaceae</taxon>
        <taxon>Stephanodiscus</taxon>
    </lineage>
</organism>
<dbReference type="AlphaFoldDB" id="A0ABD3NHM2"/>
<feature type="compositionally biased region" description="Low complexity" evidence="1">
    <location>
        <begin position="39"/>
        <end position="54"/>
    </location>
</feature>
<gene>
    <name evidence="3" type="ORF">ACHAW5_007152</name>
</gene>
<dbReference type="Proteomes" id="UP001530315">
    <property type="component" value="Unassembled WGS sequence"/>
</dbReference>
<feature type="chain" id="PRO_5044771940" evidence="2">
    <location>
        <begin position="25"/>
        <end position="186"/>
    </location>
</feature>
<reference evidence="3 4" key="1">
    <citation type="submission" date="2024-10" db="EMBL/GenBank/DDBJ databases">
        <title>Updated reference genomes for cyclostephanoid diatoms.</title>
        <authorList>
            <person name="Roberts W.R."/>
            <person name="Alverson A.J."/>
        </authorList>
    </citation>
    <scope>NUCLEOTIDE SEQUENCE [LARGE SCALE GENOMIC DNA]</scope>
    <source>
        <strain evidence="3 4">AJA276-08</strain>
    </source>
</reference>
<proteinExistence type="predicted"/>
<keyword evidence="2" id="KW-0732">Signal</keyword>
<evidence type="ECO:0000313" key="4">
    <source>
        <dbReference type="Proteomes" id="UP001530315"/>
    </source>
</evidence>
<evidence type="ECO:0000256" key="1">
    <source>
        <dbReference type="SAM" id="MobiDB-lite"/>
    </source>
</evidence>
<name>A0ABD3NHM2_9STRA</name>
<protein>
    <submittedName>
        <fullName evidence="3">Uncharacterized protein</fullName>
    </submittedName>
</protein>
<evidence type="ECO:0000313" key="3">
    <source>
        <dbReference type="EMBL" id="KAL3775428.1"/>
    </source>
</evidence>
<comment type="caution">
    <text evidence="3">The sequence shown here is derived from an EMBL/GenBank/DDBJ whole genome shotgun (WGS) entry which is preliminary data.</text>
</comment>
<feature type="signal peptide" evidence="2">
    <location>
        <begin position="1"/>
        <end position="24"/>
    </location>
</feature>
<feature type="region of interest" description="Disordered" evidence="1">
    <location>
        <begin position="30"/>
        <end position="78"/>
    </location>
</feature>
<accession>A0ABD3NHM2</accession>
<dbReference type="EMBL" id="JALLAZ020001413">
    <property type="protein sequence ID" value="KAL3775428.1"/>
    <property type="molecule type" value="Genomic_DNA"/>
</dbReference>
<evidence type="ECO:0000256" key="2">
    <source>
        <dbReference type="SAM" id="SignalP"/>
    </source>
</evidence>